<dbReference type="PANTHER" id="PTHR12992:SF24">
    <property type="entry name" value="PEROXISOMAL COENZYME A DIPHOSPHATASE NUDT7"/>
    <property type="match status" value="1"/>
</dbReference>
<protein>
    <recommendedName>
        <fullName evidence="8">Nudix hydrolase domain-containing protein</fullName>
    </recommendedName>
</protein>
<feature type="domain" description="Nudix hydrolase" evidence="8">
    <location>
        <begin position="34"/>
        <end position="169"/>
    </location>
</feature>
<proteinExistence type="predicted"/>
<evidence type="ECO:0000256" key="2">
    <source>
        <dbReference type="ARBA" id="ARBA00001946"/>
    </source>
</evidence>
<feature type="region of interest" description="Disordered" evidence="7">
    <location>
        <begin position="263"/>
        <end position="293"/>
    </location>
</feature>
<keyword evidence="5" id="KW-0460">Magnesium</keyword>
<dbReference type="AlphaFoldDB" id="A0A507DIC6"/>
<dbReference type="Proteomes" id="UP000320475">
    <property type="component" value="Unassembled WGS sequence"/>
</dbReference>
<evidence type="ECO:0000313" key="11">
    <source>
        <dbReference type="Proteomes" id="UP000317494"/>
    </source>
</evidence>
<evidence type="ECO:0000259" key="8">
    <source>
        <dbReference type="PROSITE" id="PS51462"/>
    </source>
</evidence>
<dbReference type="CDD" id="cd03426">
    <property type="entry name" value="NUDIX_CoAse_Nudt7"/>
    <property type="match status" value="1"/>
</dbReference>
<dbReference type="SUPFAM" id="SSF55811">
    <property type="entry name" value="Nudix"/>
    <property type="match status" value="1"/>
</dbReference>
<evidence type="ECO:0000256" key="1">
    <source>
        <dbReference type="ARBA" id="ARBA00001936"/>
    </source>
</evidence>
<dbReference type="GO" id="GO:0015938">
    <property type="term" value="P:coenzyme A catabolic process"/>
    <property type="evidence" value="ECO:0007669"/>
    <property type="project" value="TreeGrafter"/>
</dbReference>
<dbReference type="InterPro" id="IPR000086">
    <property type="entry name" value="NUDIX_hydrolase_dom"/>
</dbReference>
<dbReference type="Pfam" id="PF00293">
    <property type="entry name" value="NUDIX"/>
    <property type="match status" value="1"/>
</dbReference>
<dbReference type="EMBL" id="QEAN01000064">
    <property type="protein sequence ID" value="TPX50648.1"/>
    <property type="molecule type" value="Genomic_DNA"/>
</dbReference>
<dbReference type="GO" id="GO:0010945">
    <property type="term" value="F:coenzyme A diphosphatase activity"/>
    <property type="evidence" value="ECO:0007669"/>
    <property type="project" value="InterPro"/>
</dbReference>
<evidence type="ECO:0000256" key="4">
    <source>
        <dbReference type="ARBA" id="ARBA00022801"/>
    </source>
</evidence>
<dbReference type="InterPro" id="IPR045121">
    <property type="entry name" value="CoAse"/>
</dbReference>
<dbReference type="STRING" id="286115.A0A507DIC6"/>
<keyword evidence="4" id="KW-0378">Hydrolase</keyword>
<dbReference type="OrthoDB" id="10260614at2759"/>
<evidence type="ECO:0000313" key="12">
    <source>
        <dbReference type="Proteomes" id="UP000320475"/>
    </source>
</evidence>
<gene>
    <name evidence="9" type="ORF">SeLEV6574_g02838</name>
    <name evidence="10" type="ORF">SeMB42_g02179</name>
</gene>
<accession>A0A507DIC6</accession>
<dbReference type="EMBL" id="QEAM01000085">
    <property type="protein sequence ID" value="TPX47116.1"/>
    <property type="molecule type" value="Genomic_DNA"/>
</dbReference>
<reference evidence="11 12" key="1">
    <citation type="journal article" date="2019" name="Sci. Rep.">
        <title>Comparative genomics of chytrid fungi reveal insights into the obligate biotrophic and pathogenic lifestyle of Synchytrium endobioticum.</title>
        <authorList>
            <person name="van de Vossenberg B.T.L.H."/>
            <person name="Warris S."/>
            <person name="Nguyen H.D.T."/>
            <person name="van Gent-Pelzer M.P.E."/>
            <person name="Joly D.L."/>
            <person name="van de Geest H.C."/>
            <person name="Bonants P.J.M."/>
            <person name="Smith D.S."/>
            <person name="Levesque C.A."/>
            <person name="van der Lee T.A.J."/>
        </authorList>
    </citation>
    <scope>NUCLEOTIDE SEQUENCE [LARGE SCALE GENOMIC DNA]</scope>
    <source>
        <strain evidence="9 12">LEV6574</strain>
        <strain evidence="10 11">MB42</strain>
    </source>
</reference>
<comment type="cofactor">
    <cofactor evidence="2">
        <name>Mg(2+)</name>
        <dbReference type="ChEBI" id="CHEBI:18420"/>
    </cofactor>
</comment>
<evidence type="ECO:0000256" key="7">
    <source>
        <dbReference type="SAM" id="MobiDB-lite"/>
    </source>
</evidence>
<evidence type="ECO:0000256" key="6">
    <source>
        <dbReference type="ARBA" id="ARBA00023211"/>
    </source>
</evidence>
<keyword evidence="11" id="KW-1185">Reference proteome</keyword>
<comment type="caution">
    <text evidence="10">The sequence shown here is derived from an EMBL/GenBank/DDBJ whole genome shotgun (WGS) entry which is preliminary data.</text>
</comment>
<name>A0A507DIC6_9FUNG</name>
<dbReference type="Proteomes" id="UP000317494">
    <property type="component" value="Unassembled WGS sequence"/>
</dbReference>
<comment type="cofactor">
    <cofactor evidence="1">
        <name>Mn(2+)</name>
        <dbReference type="ChEBI" id="CHEBI:29035"/>
    </cofactor>
</comment>
<feature type="compositionally biased region" description="Basic and acidic residues" evidence="7">
    <location>
        <begin position="277"/>
        <end position="293"/>
    </location>
</feature>
<evidence type="ECO:0000256" key="5">
    <source>
        <dbReference type="ARBA" id="ARBA00022842"/>
    </source>
</evidence>
<dbReference type="InterPro" id="IPR015797">
    <property type="entry name" value="NUDIX_hydrolase-like_dom_sf"/>
</dbReference>
<dbReference type="VEuPathDB" id="FungiDB:SeMB42_g02179"/>
<sequence length="293" mass="33224">MQDRLMSSTEAQQIVKNIINHRPVALSSDYYTGHRRAAILVGIFVCPDDNQIHVLLTKRTSRLRSHAGEIACPGGRWEHGDESLVNTALRETHEEIGLEPAEVKVLKELHPSVSRNILLVAPVVALIPPDIIHRCKLNPLEVDLVFSVPLKSFLKAQGHQHEDYSFIYDDHGKQIEEIKRSHSFIRGKDNHRVFGLTGNIILKVAQIAYEGIEECEFEPYAPGQLEEHLSQRYRRFAAMADKVDHERLTIEKQYAERNEEFNVTSTLLGPEEQADVDATKERAAAVEVSENKL</sequence>
<evidence type="ECO:0000313" key="9">
    <source>
        <dbReference type="EMBL" id="TPX47116.1"/>
    </source>
</evidence>
<dbReference type="GO" id="GO:0046872">
    <property type="term" value="F:metal ion binding"/>
    <property type="evidence" value="ECO:0007669"/>
    <property type="project" value="UniProtKB-KW"/>
</dbReference>
<dbReference type="PROSITE" id="PS51462">
    <property type="entry name" value="NUDIX"/>
    <property type="match status" value="1"/>
</dbReference>
<evidence type="ECO:0000313" key="10">
    <source>
        <dbReference type="EMBL" id="TPX50648.1"/>
    </source>
</evidence>
<keyword evidence="3" id="KW-0479">Metal-binding</keyword>
<keyword evidence="6" id="KW-0464">Manganese</keyword>
<dbReference type="PANTHER" id="PTHR12992">
    <property type="entry name" value="NUDIX HYDROLASE"/>
    <property type="match status" value="1"/>
</dbReference>
<organism evidence="10 11">
    <name type="scientific">Synchytrium endobioticum</name>
    <dbReference type="NCBI Taxonomy" id="286115"/>
    <lineage>
        <taxon>Eukaryota</taxon>
        <taxon>Fungi</taxon>
        <taxon>Fungi incertae sedis</taxon>
        <taxon>Chytridiomycota</taxon>
        <taxon>Chytridiomycota incertae sedis</taxon>
        <taxon>Chytridiomycetes</taxon>
        <taxon>Synchytriales</taxon>
        <taxon>Synchytriaceae</taxon>
        <taxon>Synchytrium</taxon>
    </lineage>
</organism>
<evidence type="ECO:0000256" key="3">
    <source>
        <dbReference type="ARBA" id="ARBA00022723"/>
    </source>
</evidence>
<dbReference type="Gene3D" id="3.90.79.10">
    <property type="entry name" value="Nucleoside Triphosphate Pyrophosphohydrolase"/>
    <property type="match status" value="1"/>
</dbReference>